<dbReference type="AlphaFoldDB" id="Q0YR36"/>
<proteinExistence type="inferred from homology"/>
<name>Q0YR36_9CHLB</name>
<dbReference type="Proteomes" id="UP000004162">
    <property type="component" value="Unassembled WGS sequence"/>
</dbReference>
<dbReference type="Gene3D" id="3.30.1360.20">
    <property type="entry name" value="Transcriptional coactivator/pterin dehydratase"/>
    <property type="match status" value="1"/>
</dbReference>
<protein>
    <recommendedName>
        <fullName evidence="4">Putative pterin-4-alpha-carbinolamine dehydratase</fullName>
        <shortName evidence="4">PHS</shortName>
        <ecNumber evidence="4">4.2.1.96</ecNumber>
    </recommendedName>
    <alternativeName>
        <fullName evidence="4">4-alpha-hydroxy-tetrahydropterin dehydratase</fullName>
    </alternativeName>
    <alternativeName>
        <fullName evidence="4">Pterin carbinolamine dehydratase</fullName>
        <shortName evidence="4">PCD</shortName>
    </alternativeName>
</protein>
<reference evidence="5 6" key="1">
    <citation type="submission" date="2006-07" db="EMBL/GenBank/DDBJ databases">
        <title>Annotation of the draft genome assembly of Chlorobium ferroxidans DSM 13031.</title>
        <authorList>
            <consortium name="US DOE Joint Genome Institute (JGI-ORNL)"/>
            <person name="Larimer F."/>
            <person name="Land M."/>
            <person name="Hauser L."/>
        </authorList>
    </citation>
    <scope>NUCLEOTIDE SEQUENCE [LARGE SCALE GENOMIC DNA]</scope>
    <source>
        <strain evidence="5 6">DSM 13031</strain>
    </source>
</reference>
<dbReference type="HAMAP" id="MF_00434">
    <property type="entry name" value="Pterin_4_alpha"/>
    <property type="match status" value="1"/>
</dbReference>
<keyword evidence="6" id="KW-1185">Reference proteome</keyword>
<dbReference type="InterPro" id="IPR036428">
    <property type="entry name" value="PCD_sf"/>
</dbReference>
<dbReference type="EC" id="4.2.1.96" evidence="4"/>
<reference evidence="5 6" key="2">
    <citation type="submission" date="2006-07" db="EMBL/GenBank/DDBJ databases">
        <title>Sequencing of the draft genome and assembly of Chlorobium ferroxidans DSM 13031.</title>
        <authorList>
            <consortium name="US DOE Joint Genome Institute (JGI-PGF)"/>
            <person name="Copeland A."/>
            <person name="Lucas S."/>
            <person name="Lapidus A."/>
            <person name="Barry K."/>
            <person name="Glavina del Rio T."/>
            <person name="Dalin E."/>
            <person name="Tice H."/>
            <person name="Bruce D."/>
            <person name="Pitluck S."/>
            <person name="Richardson P."/>
        </authorList>
    </citation>
    <scope>NUCLEOTIDE SEQUENCE [LARGE SCALE GENOMIC DNA]</scope>
    <source>
        <strain evidence="5 6">DSM 13031</strain>
    </source>
</reference>
<dbReference type="PANTHER" id="PTHR42805:SF1">
    <property type="entry name" value="PTERIN-4-ALPHA-CARBINOLAMINE DEHYDRATASE-RELATED"/>
    <property type="match status" value="1"/>
</dbReference>
<comment type="caution">
    <text evidence="5">The sequence shown here is derived from an EMBL/GenBank/DDBJ whole genome shotgun (WGS) entry which is preliminary data.</text>
</comment>
<comment type="catalytic activity">
    <reaction evidence="1 4">
        <text>(4aS,6R)-4a-hydroxy-L-erythro-5,6,7,8-tetrahydrobiopterin = (6R)-L-erythro-6,7-dihydrobiopterin + H2O</text>
        <dbReference type="Rhea" id="RHEA:11920"/>
        <dbReference type="ChEBI" id="CHEBI:15377"/>
        <dbReference type="ChEBI" id="CHEBI:15642"/>
        <dbReference type="ChEBI" id="CHEBI:43120"/>
        <dbReference type="EC" id="4.2.1.96"/>
    </reaction>
</comment>
<accession>Q0YR36</accession>
<organism evidence="5 6">
    <name type="scientific">Chlorobium ferrooxidans DSM 13031</name>
    <dbReference type="NCBI Taxonomy" id="377431"/>
    <lineage>
        <taxon>Bacteria</taxon>
        <taxon>Pseudomonadati</taxon>
        <taxon>Chlorobiota</taxon>
        <taxon>Chlorobiia</taxon>
        <taxon>Chlorobiales</taxon>
        <taxon>Chlorobiaceae</taxon>
        <taxon>Chlorobium/Pelodictyon group</taxon>
        <taxon>Chlorobium</taxon>
    </lineage>
</organism>
<comment type="similarity">
    <text evidence="2 4">Belongs to the pterin-4-alpha-carbinolamine dehydratase family.</text>
</comment>
<dbReference type="NCBIfam" id="NF002016">
    <property type="entry name" value="PRK00823.1-1"/>
    <property type="match status" value="1"/>
</dbReference>
<dbReference type="CDD" id="cd00913">
    <property type="entry name" value="PCD_DCoH_subfamily_a"/>
    <property type="match status" value="1"/>
</dbReference>
<dbReference type="EMBL" id="AASE01000013">
    <property type="protein sequence ID" value="EAT58754.1"/>
    <property type="molecule type" value="Genomic_DNA"/>
</dbReference>
<evidence type="ECO:0000313" key="5">
    <source>
        <dbReference type="EMBL" id="EAT58754.1"/>
    </source>
</evidence>
<evidence type="ECO:0000256" key="4">
    <source>
        <dbReference type="HAMAP-Rule" id="MF_00434"/>
    </source>
</evidence>
<dbReference type="PANTHER" id="PTHR42805">
    <property type="entry name" value="PTERIN-4-ALPHA-CARBINOLAMINE DEHYDRATASE-RELATED"/>
    <property type="match status" value="1"/>
</dbReference>
<evidence type="ECO:0000256" key="1">
    <source>
        <dbReference type="ARBA" id="ARBA00001554"/>
    </source>
</evidence>
<evidence type="ECO:0000256" key="3">
    <source>
        <dbReference type="ARBA" id="ARBA00023239"/>
    </source>
</evidence>
<dbReference type="GO" id="GO:0008124">
    <property type="term" value="F:4-alpha-hydroxytetrahydrobiopterin dehydratase activity"/>
    <property type="evidence" value="ECO:0007669"/>
    <property type="project" value="UniProtKB-UniRule"/>
</dbReference>
<dbReference type="InterPro" id="IPR001533">
    <property type="entry name" value="Pterin_deHydtase"/>
</dbReference>
<evidence type="ECO:0000256" key="2">
    <source>
        <dbReference type="ARBA" id="ARBA00006472"/>
    </source>
</evidence>
<sequence length="134" mass="15435">MRSSCRYKLKAPQENYNRRETMKELNNMVCIPCPAESLPMTESQCKRLLENIPGWELEKKDGLIRLRRSFTLPDFMSALAFSNRVGELAEAEQHHPELIIAWGSVTVTWWTHSIKGLHINDFIMAARTSALESD</sequence>
<keyword evidence="3 4" id="KW-0456">Lyase</keyword>
<dbReference type="Pfam" id="PF01329">
    <property type="entry name" value="Pterin_4a"/>
    <property type="match status" value="1"/>
</dbReference>
<gene>
    <name evidence="5" type="ORF">CferDRAFT_0715</name>
</gene>
<evidence type="ECO:0000313" key="6">
    <source>
        <dbReference type="Proteomes" id="UP000004162"/>
    </source>
</evidence>
<dbReference type="InterPro" id="IPR050376">
    <property type="entry name" value="Pterin-4-alpha-carb_dehyd"/>
</dbReference>
<dbReference type="GO" id="GO:0006729">
    <property type="term" value="P:tetrahydrobiopterin biosynthetic process"/>
    <property type="evidence" value="ECO:0007669"/>
    <property type="project" value="InterPro"/>
</dbReference>
<dbReference type="SUPFAM" id="SSF55248">
    <property type="entry name" value="PCD-like"/>
    <property type="match status" value="1"/>
</dbReference>